<dbReference type="Pfam" id="PF13730">
    <property type="entry name" value="HTH_36"/>
    <property type="match status" value="1"/>
</dbReference>
<dbReference type="SUPFAM" id="SSF46785">
    <property type="entry name" value="Winged helix' DNA-binding domain"/>
    <property type="match status" value="1"/>
</dbReference>
<accession>A0A173RJ30</accession>
<dbReference type="RefSeq" id="WP_055213554.1">
    <property type="nucleotide sequence ID" value="NZ_CYXO01000002.1"/>
</dbReference>
<reference evidence="1 2" key="1">
    <citation type="submission" date="2015-09" db="EMBL/GenBank/DDBJ databases">
        <authorList>
            <consortium name="Pathogen Informatics"/>
        </authorList>
    </citation>
    <scope>NUCLEOTIDE SEQUENCE [LARGE SCALE GENOMIC DNA]</scope>
    <source>
        <strain evidence="1 2">2789STDY5834961</strain>
    </source>
</reference>
<evidence type="ECO:0008006" key="3">
    <source>
        <dbReference type="Google" id="ProtNLM"/>
    </source>
</evidence>
<dbReference type="EMBL" id="CYXO01000002">
    <property type="protein sequence ID" value="CUM77308.1"/>
    <property type="molecule type" value="Genomic_DNA"/>
</dbReference>
<dbReference type="InterPro" id="IPR036388">
    <property type="entry name" value="WH-like_DNA-bd_sf"/>
</dbReference>
<protein>
    <recommendedName>
        <fullName evidence="3">MarR family transcriptional regulator</fullName>
    </recommendedName>
</protein>
<dbReference type="Proteomes" id="UP000095597">
    <property type="component" value="Unassembled WGS sequence"/>
</dbReference>
<dbReference type="Gene3D" id="1.10.10.10">
    <property type="entry name" value="Winged helix-like DNA-binding domain superfamily/Winged helix DNA-binding domain"/>
    <property type="match status" value="1"/>
</dbReference>
<evidence type="ECO:0000313" key="1">
    <source>
        <dbReference type="EMBL" id="CUM77308.1"/>
    </source>
</evidence>
<gene>
    <name evidence="1" type="ORF">ERS852573_00471</name>
</gene>
<name>A0A173RJ30_9FIRM</name>
<proteinExistence type="predicted"/>
<dbReference type="AlphaFoldDB" id="A0A173RJ30"/>
<dbReference type="InterPro" id="IPR036390">
    <property type="entry name" value="WH_DNA-bd_sf"/>
</dbReference>
<organism evidence="1 2">
    <name type="scientific">Dorea longicatena</name>
    <dbReference type="NCBI Taxonomy" id="88431"/>
    <lineage>
        <taxon>Bacteria</taxon>
        <taxon>Bacillati</taxon>
        <taxon>Bacillota</taxon>
        <taxon>Clostridia</taxon>
        <taxon>Lachnospirales</taxon>
        <taxon>Lachnospiraceae</taxon>
        <taxon>Dorea</taxon>
    </lineage>
</organism>
<evidence type="ECO:0000313" key="2">
    <source>
        <dbReference type="Proteomes" id="UP000095597"/>
    </source>
</evidence>
<sequence length="97" mass="10522">MSGRGPKTRLSASERAVLSLIAEYGDGGAVIAKDSLAKTIGRTVRTAQRVVRYLRENGLIESIPQSNRSGGTSANLYVITSKGMIELRKERDQEEGQ</sequence>